<organism evidence="2 3">
    <name type="scientific">Solilutibacter silvestris</name>
    <dbReference type="NCBI Taxonomy" id="1645665"/>
    <lineage>
        <taxon>Bacteria</taxon>
        <taxon>Pseudomonadati</taxon>
        <taxon>Pseudomonadota</taxon>
        <taxon>Gammaproteobacteria</taxon>
        <taxon>Lysobacterales</taxon>
        <taxon>Lysobacteraceae</taxon>
        <taxon>Solilutibacter</taxon>
    </lineage>
</organism>
<name>A0A2K1Q0F6_9GAMM</name>
<evidence type="ECO:0000259" key="1">
    <source>
        <dbReference type="Pfam" id="PF20410"/>
    </source>
</evidence>
<dbReference type="Pfam" id="PF20410">
    <property type="entry name" value="X-Tfes_XVIPCD"/>
    <property type="match status" value="1"/>
</dbReference>
<gene>
    <name evidence="2" type="ORF">Lysil_0158</name>
</gene>
<keyword evidence="3" id="KW-1185">Reference proteome</keyword>
<dbReference type="EMBL" id="NPZB01000001">
    <property type="protein sequence ID" value="PNS08529.1"/>
    <property type="molecule type" value="Genomic_DNA"/>
</dbReference>
<proteinExistence type="predicted"/>
<evidence type="ECO:0000313" key="2">
    <source>
        <dbReference type="EMBL" id="PNS08529.1"/>
    </source>
</evidence>
<protein>
    <recommendedName>
        <fullName evidence="1">X-Tfes XVIPCD domain-containing protein</fullName>
    </recommendedName>
</protein>
<reference evidence="2 3" key="1">
    <citation type="submission" date="2017-08" db="EMBL/GenBank/DDBJ databases">
        <title>Lysobacter sylvestris genome.</title>
        <authorList>
            <person name="Zhang D.-C."/>
            <person name="Albuquerque L."/>
            <person name="Franca L."/>
            <person name="Froufe H.J.C."/>
            <person name="Barroso C."/>
            <person name="Egas C."/>
            <person name="Da Costa M."/>
            <person name="Margesin R."/>
        </authorList>
    </citation>
    <scope>NUCLEOTIDE SEQUENCE [LARGE SCALE GENOMIC DNA]</scope>
    <source>
        <strain evidence="2 3">AM20-91</strain>
    </source>
</reference>
<dbReference type="InterPro" id="IPR046519">
    <property type="entry name" value="X-Tfes_XVIPCD"/>
</dbReference>
<comment type="caution">
    <text evidence="2">The sequence shown here is derived from an EMBL/GenBank/DDBJ whole genome shotgun (WGS) entry which is preliminary data.</text>
</comment>
<dbReference type="RefSeq" id="WP_103073701.1">
    <property type="nucleotide sequence ID" value="NZ_NPZB01000001.1"/>
</dbReference>
<dbReference type="Proteomes" id="UP000236220">
    <property type="component" value="Unassembled WGS sequence"/>
</dbReference>
<dbReference type="AlphaFoldDB" id="A0A2K1Q0F6"/>
<feature type="domain" description="X-Tfes XVIPCD" evidence="1">
    <location>
        <begin position="183"/>
        <end position="247"/>
    </location>
</feature>
<evidence type="ECO:0000313" key="3">
    <source>
        <dbReference type="Proteomes" id="UP000236220"/>
    </source>
</evidence>
<sequence length="271" mass="29015">MPEPVVELERLTIPEFSLGIVREPGSERLSAQVSAPALPRASDLPLTVVARQHLGDLMAKANRQLDTPLQQITDGQAPSRRSGAVAAMQTQFLIDQYLHYLGWAKTHPAGELDSDGLRCRWGREQTNALVAELEERLKQLGVHGDRPMRANGQAEQRSHIDLAQALVARIPAAAIARMPAGVCAEDVAFALADAGRKEGFVPGKSVSVVSSSDGGRVFAVQGDLADPASMRVSVAIEQIRPGTAEELRESLAETMATAVDAMSRSASQPTR</sequence>
<accession>A0A2K1Q0F6</accession>